<dbReference type="PANTHER" id="PTHR23065">
    <property type="entry name" value="PROLINE-SERINE-THREONINE PHOSPHATASE INTERACTING PROTEIN 1"/>
    <property type="match status" value="1"/>
</dbReference>
<evidence type="ECO:0000259" key="1">
    <source>
        <dbReference type="Pfam" id="PF00611"/>
    </source>
</evidence>
<dbReference type="EMBL" id="KT754211">
    <property type="protein sequence ID" value="ALS04045.1"/>
    <property type="molecule type" value="mRNA"/>
</dbReference>
<reference evidence="2" key="1">
    <citation type="journal article" date="2015" name="Sci. Rep.">
        <title>Spliced leader RNA trans-splicing discovered in copepods.</title>
        <authorList>
            <person name="Yang F."/>
            <person name="Xu D."/>
            <person name="Zhuang Y."/>
            <person name="Yi X."/>
            <person name="Huang Y."/>
            <person name="Chen H."/>
            <person name="Lin S."/>
            <person name="Campbell D.A."/>
            <person name="Sturm N.R."/>
            <person name="Liu G."/>
            <person name="Zhang H."/>
        </authorList>
    </citation>
    <scope>NUCLEOTIDE SEQUENCE</scope>
</reference>
<dbReference type="GO" id="GO:0072583">
    <property type="term" value="P:clathrin-dependent endocytosis"/>
    <property type="evidence" value="ECO:0007669"/>
    <property type="project" value="TreeGrafter"/>
</dbReference>
<dbReference type="AlphaFoldDB" id="A0A0U2V527"/>
<dbReference type="SUPFAM" id="SSF103657">
    <property type="entry name" value="BAR/IMD domain-like"/>
    <property type="match status" value="1"/>
</dbReference>
<dbReference type="PANTHER" id="PTHR23065:SF15">
    <property type="entry name" value="AT02057P"/>
    <property type="match status" value="1"/>
</dbReference>
<feature type="domain" description="FCH" evidence="1">
    <location>
        <begin position="16"/>
        <end position="87"/>
    </location>
</feature>
<evidence type="ECO:0000313" key="2">
    <source>
        <dbReference type="EMBL" id="ALS04045.1"/>
    </source>
</evidence>
<dbReference type="Gene3D" id="1.20.1270.60">
    <property type="entry name" value="Arfaptin homology (AH) domain/BAR domain"/>
    <property type="match status" value="1"/>
</dbReference>
<accession>A0A0U2V527</accession>
<organism evidence="2">
    <name type="scientific">Tortanus forcipatus</name>
    <dbReference type="NCBI Taxonomy" id="197020"/>
    <lineage>
        <taxon>Eukaryota</taxon>
        <taxon>Metazoa</taxon>
        <taxon>Ecdysozoa</taxon>
        <taxon>Arthropoda</taxon>
        <taxon>Crustacea</taxon>
        <taxon>Multicrustacea</taxon>
        <taxon>Hexanauplia</taxon>
        <taxon>Copepoda</taxon>
        <taxon>Calanoida</taxon>
        <taxon>Tortanidae</taxon>
        <taxon>Tortanus</taxon>
    </lineage>
</organism>
<dbReference type="Pfam" id="PF00611">
    <property type="entry name" value="FCH"/>
    <property type="match status" value="1"/>
</dbReference>
<dbReference type="GO" id="GO:0005905">
    <property type="term" value="C:clathrin-coated pit"/>
    <property type="evidence" value="ECO:0007669"/>
    <property type="project" value="TreeGrafter"/>
</dbReference>
<dbReference type="GO" id="GO:0005886">
    <property type="term" value="C:plasma membrane"/>
    <property type="evidence" value="ECO:0007669"/>
    <property type="project" value="TreeGrafter"/>
</dbReference>
<feature type="non-terminal residue" evidence="2">
    <location>
        <position position="107"/>
    </location>
</feature>
<protein>
    <submittedName>
        <fullName evidence="2">FCH domain only protein 2 isoform X5</fullName>
    </submittedName>
</protein>
<dbReference type="InterPro" id="IPR027267">
    <property type="entry name" value="AH/BAR_dom_sf"/>
</dbReference>
<name>A0A0U2V527_9MAXI</name>
<sequence length="107" mass="12128">MSVDFADYFWGEKHDGFQVLTQNLKSSLLASKELTDFVKETALIYEHNAKAYSKISKQLASNLTYGTFSPVLTALKNSSEKLCQIHTSTFNKINELLKDILKYGDEL</sequence>
<dbReference type="GO" id="GO:0030136">
    <property type="term" value="C:clathrin-coated vesicle"/>
    <property type="evidence" value="ECO:0007669"/>
    <property type="project" value="TreeGrafter"/>
</dbReference>
<dbReference type="GO" id="GO:0048268">
    <property type="term" value="P:clathrin coat assembly"/>
    <property type="evidence" value="ECO:0007669"/>
    <property type="project" value="TreeGrafter"/>
</dbReference>
<dbReference type="InterPro" id="IPR001060">
    <property type="entry name" value="FCH_dom"/>
</dbReference>
<proteinExistence type="evidence at transcript level"/>